<reference evidence="1 2" key="1">
    <citation type="submission" date="2017-09" db="EMBL/GenBank/DDBJ databases">
        <title>Large-scale bioinformatics analysis of Bacillus genomes uncovers conserved roles of natural products in bacterial physiology.</title>
        <authorList>
            <consortium name="Agbiome Team Llc"/>
            <person name="Bleich R.M."/>
            <person name="Grubbs K.J."/>
            <person name="Santa Maria K.C."/>
            <person name="Allen S.E."/>
            <person name="Farag S."/>
            <person name="Shank E.A."/>
            <person name="Bowers A."/>
        </authorList>
    </citation>
    <scope>NUCLEOTIDE SEQUENCE [LARGE SCALE GENOMIC DNA]</scope>
    <source>
        <strain evidence="1 2">AFS065400</strain>
    </source>
</reference>
<accession>A0A9X7FY03</accession>
<dbReference type="EMBL" id="NVCO01000007">
    <property type="protein sequence ID" value="PFT50875.1"/>
    <property type="molecule type" value="Genomic_DNA"/>
</dbReference>
<dbReference type="Proteomes" id="UP000226106">
    <property type="component" value="Unassembled WGS sequence"/>
</dbReference>
<evidence type="ECO:0000313" key="2">
    <source>
        <dbReference type="Proteomes" id="UP000226106"/>
    </source>
</evidence>
<dbReference type="RefSeq" id="WP_098640156.1">
    <property type="nucleotide sequence ID" value="NZ_NVCO01000007.1"/>
</dbReference>
<gene>
    <name evidence="1" type="ORF">COK72_02380</name>
</gene>
<proteinExistence type="predicted"/>
<organism evidence="1 2">
    <name type="scientific">Bacillus thuringiensis</name>
    <dbReference type="NCBI Taxonomy" id="1428"/>
    <lineage>
        <taxon>Bacteria</taxon>
        <taxon>Bacillati</taxon>
        <taxon>Bacillota</taxon>
        <taxon>Bacilli</taxon>
        <taxon>Bacillales</taxon>
        <taxon>Bacillaceae</taxon>
        <taxon>Bacillus</taxon>
        <taxon>Bacillus cereus group</taxon>
    </lineage>
</organism>
<comment type="caution">
    <text evidence="1">The sequence shown here is derived from an EMBL/GenBank/DDBJ whole genome shotgun (WGS) entry which is preliminary data.</text>
</comment>
<evidence type="ECO:0000313" key="1">
    <source>
        <dbReference type="EMBL" id="PFT50875.1"/>
    </source>
</evidence>
<dbReference type="AlphaFoldDB" id="A0A9X7FY03"/>
<sequence length="97" mass="11333">MKFLLEDLQDTVLSGWSHGASDLYEIESPKWTQGEHDSHQERTVIFMHGGKHYACKGKRIERSYGWEEQYVTDSDGYIECEEVEKVEVVSHIWKAVK</sequence>
<name>A0A9X7FY03_BACTU</name>
<protein>
    <submittedName>
        <fullName evidence="1">Uncharacterized protein</fullName>
    </submittedName>
</protein>